<organism evidence="7 10">
    <name type="scientific">Mycobacteroides salmoniphilum</name>
    <dbReference type="NCBI Taxonomy" id="404941"/>
    <lineage>
        <taxon>Bacteria</taxon>
        <taxon>Bacillati</taxon>
        <taxon>Actinomycetota</taxon>
        <taxon>Actinomycetes</taxon>
        <taxon>Mycobacteriales</taxon>
        <taxon>Mycobacteriaceae</taxon>
        <taxon>Mycobacteroides</taxon>
    </lineage>
</organism>
<dbReference type="Pfam" id="PF13604">
    <property type="entry name" value="AAA_30"/>
    <property type="match status" value="1"/>
</dbReference>
<keyword evidence="4" id="KW-0067">ATP-binding</keyword>
<sequence>MFVLDGRVVYSASDLASAARCEYALLRAFDAKLGWGQAPPRDDELLARTATLGDAHEAHHLAELRKRFGSGVASIPFPPTFTLDGLNAVAAATKRAFDDGCPVVYQAAMFDGRFLGFADFVVREDQTYRVCDTKLARSAKVTALLQLAAYADSLVTTGVPVSSEVRLILGDRSAVDYPVTDLVGVYRQRRIQLQDLLDRHLAGGVPVQWSDGHVRACFRCPVCEPEVERTDDLLLVAGMRISQRAALLDAGVGTVADLAAGPGPVADMSARSLQQLVAQAALQVRQRDRGTPQFEVADPIPLGTMPAPNPGDIFFDFEGDPLWTEDGVQWGLEYLFGVLEYDRSGKEKFRPIWAHDRHSERKALITFLDLVAKRRRRYPGMHVYHYAAYEKTALLRLAGRYGVGEEQIDELLRDNVLVDLYPVVRKSIRSGSSGYGLKALEPLFIESGKRSGDVTTAVDSINEYARYCALRDGADPAAQEVLDSIAEYNRYDCASTRKLRDWLLVRAFEHGITHLSSSAAVGDKDESEPDGIGMALAAFVGDSGPADRSAEQTAAAMVSAARGYHTRERKPFWWSHFDRLNNPVDEWADTAGVFIVEDAELVEDWHKSGSQRKLRRHVRLTGDLAGGNLDDSVYALYEPPAPTGLGDGDPDRRASGSATVVEVTESGGVPVDVTIQELTPKNGEVFSEMPMALAPGAPVMTKALEAAIEQVAAGVAHGLPELPHTASLDILLRRNPRGMPLPPVGDDGHAGAIASALRNLNSSYLAVHGPPGTGKTFTAARVIAELVTREGWLVGVVAQSHAVVEHLLDQVVAAGVPPERVAKKASPYSGDAAWTQIRDSDYAGFIASHTSEGAVIGGTAWDFANTTRVADGVLRLLVIDEAGQFSLANTLAVARGAHNLLLLGDPQQLPQVSQGVHPEPVDTSALGWLVEGHGALPADRGYFLERSYRMHPALCQRVSDLSYDGELESAAPERTLAGQDPGVRTLLVDHEGNATSSPQEAEAIATEIAGLIGADWTDESGARPLAQADVLVVAPYNAQVLALRAALAAAGLGEVLVGTVDKFQGRQAPVVFVSMTASAVDDVPRGMSFLLNRNRLNVAISRAKFQAVIVRSPALTEYLPATPDGLVELGAFLALSPDRTNDAVPH</sequence>
<dbReference type="EMBL" id="PECK01000002">
    <property type="protein sequence ID" value="TDZ97738.1"/>
    <property type="molecule type" value="Genomic_DNA"/>
</dbReference>
<evidence type="ECO:0000256" key="4">
    <source>
        <dbReference type="ARBA" id="ARBA00022840"/>
    </source>
</evidence>
<evidence type="ECO:0000256" key="1">
    <source>
        <dbReference type="ARBA" id="ARBA00022741"/>
    </source>
</evidence>
<evidence type="ECO:0000259" key="5">
    <source>
        <dbReference type="Pfam" id="PF13087"/>
    </source>
</evidence>
<comment type="caution">
    <text evidence="7">The sequence shown here is derived from an EMBL/GenBank/DDBJ whole genome shotgun (WGS) entry which is preliminary data.</text>
</comment>
<keyword evidence="1" id="KW-0547">Nucleotide-binding</keyword>
<dbReference type="Proteomes" id="UP000295685">
    <property type="component" value="Unassembled WGS sequence"/>
</dbReference>
<feature type="domain" description="DNA2/NAM7 helicase-like C-terminal" evidence="5">
    <location>
        <begin position="940"/>
        <end position="1110"/>
    </location>
</feature>
<dbReference type="EMBL" id="PECM01000010">
    <property type="protein sequence ID" value="TEA01968.1"/>
    <property type="molecule type" value="Genomic_DNA"/>
</dbReference>
<dbReference type="Pfam" id="PF13482">
    <property type="entry name" value="RNase_H_2"/>
    <property type="match status" value="1"/>
</dbReference>
<dbReference type="GO" id="GO:0008854">
    <property type="term" value="F:exodeoxyribonuclease V activity"/>
    <property type="evidence" value="ECO:0007669"/>
    <property type="project" value="UniProtKB-EC"/>
</dbReference>
<protein>
    <submittedName>
        <fullName evidence="7">RecBCD enzyme subunit RecD</fullName>
        <ecNumber evidence="7">3.1.11.5</ecNumber>
    </submittedName>
</protein>
<dbReference type="InterPro" id="IPR027417">
    <property type="entry name" value="P-loop_NTPase"/>
</dbReference>
<dbReference type="NCBIfam" id="TIGR03491">
    <property type="entry name" value="TM0106 family RecB-like putative nuclease"/>
    <property type="match status" value="1"/>
</dbReference>
<dbReference type="InterPro" id="IPR038720">
    <property type="entry name" value="YprB_RNase_H-like_dom"/>
</dbReference>
<dbReference type="Proteomes" id="UP000294844">
    <property type="component" value="Unassembled WGS sequence"/>
</dbReference>
<evidence type="ECO:0000256" key="3">
    <source>
        <dbReference type="ARBA" id="ARBA00022806"/>
    </source>
</evidence>
<evidence type="ECO:0000256" key="2">
    <source>
        <dbReference type="ARBA" id="ARBA00022801"/>
    </source>
</evidence>
<keyword evidence="2 7" id="KW-0378">Hydrolase</keyword>
<accession>A0A4R8SKD1</accession>
<name>A0A4R8SKD1_9MYCO</name>
<feature type="domain" description="YprB ribonuclease H-like" evidence="6">
    <location>
        <begin position="313"/>
        <end position="503"/>
    </location>
</feature>
<evidence type="ECO:0000313" key="10">
    <source>
        <dbReference type="Proteomes" id="UP000295685"/>
    </source>
</evidence>
<evidence type="ECO:0000259" key="6">
    <source>
        <dbReference type="Pfam" id="PF13482"/>
    </source>
</evidence>
<dbReference type="AlphaFoldDB" id="A0A4R8SKD1"/>
<dbReference type="SUPFAM" id="SSF52540">
    <property type="entry name" value="P-loop containing nucleoside triphosphate hydrolases"/>
    <property type="match status" value="1"/>
</dbReference>
<keyword evidence="9" id="KW-1185">Reference proteome</keyword>
<keyword evidence="3" id="KW-0347">Helicase</keyword>
<dbReference type="InterPro" id="IPR050534">
    <property type="entry name" value="Coronavir_polyprotein_1ab"/>
</dbReference>
<evidence type="ECO:0000313" key="7">
    <source>
        <dbReference type="EMBL" id="TDZ97738.1"/>
    </source>
</evidence>
<dbReference type="RefSeq" id="WP_134145337.1">
    <property type="nucleotide sequence ID" value="NZ_PECK01000002.1"/>
</dbReference>
<dbReference type="InterPro" id="IPR019993">
    <property type="entry name" value="RecB_nuclease_TM0106_put"/>
</dbReference>
<dbReference type="GO" id="GO:0043139">
    <property type="term" value="F:5'-3' DNA helicase activity"/>
    <property type="evidence" value="ECO:0007669"/>
    <property type="project" value="TreeGrafter"/>
</dbReference>
<gene>
    <name evidence="7" type="primary">recD</name>
    <name evidence="8" type="ORF">CCUG60883_04507</name>
    <name evidence="7" type="ORF">CCUG60885_01287</name>
</gene>
<dbReference type="EC" id="3.1.11.5" evidence="7"/>
<dbReference type="PANTHER" id="PTHR43788:SF8">
    <property type="entry name" value="DNA-BINDING PROTEIN SMUBP-2"/>
    <property type="match status" value="1"/>
</dbReference>
<proteinExistence type="predicted"/>
<reference evidence="9 10" key="1">
    <citation type="journal article" date="2019" name="Sci. Rep.">
        <title>Extended insight into the Mycobacterium chelonae-abscessus complex through whole genome sequencing of Mycobacterium salmoniphilum outbreak and Mycobacterium salmoniphilum-like strains.</title>
        <authorList>
            <person name="Behra P.R.K."/>
            <person name="Das S."/>
            <person name="Pettersson B.M.F."/>
            <person name="Shirreff L."/>
            <person name="DuCote T."/>
            <person name="Jacobsson K.G."/>
            <person name="Ennis D.G."/>
            <person name="Kirsebom L.A."/>
        </authorList>
    </citation>
    <scope>NUCLEOTIDE SEQUENCE [LARGE SCALE GENOMIC DNA]</scope>
    <source>
        <strain evidence="8 9">CCUG 60883</strain>
        <strain evidence="7 10">CCUG 60885</strain>
    </source>
</reference>
<dbReference type="InterPro" id="IPR047187">
    <property type="entry name" value="SF1_C_Upf1"/>
</dbReference>
<evidence type="ECO:0000313" key="9">
    <source>
        <dbReference type="Proteomes" id="UP000294844"/>
    </source>
</evidence>
<dbReference type="CDD" id="cd17934">
    <property type="entry name" value="DEXXQc_Upf1-like"/>
    <property type="match status" value="1"/>
</dbReference>
<dbReference type="SUPFAM" id="SSF53098">
    <property type="entry name" value="Ribonuclease H-like"/>
    <property type="match status" value="1"/>
</dbReference>
<dbReference type="GO" id="GO:0005524">
    <property type="term" value="F:ATP binding"/>
    <property type="evidence" value="ECO:0007669"/>
    <property type="project" value="UniProtKB-KW"/>
</dbReference>
<dbReference type="InterPro" id="IPR041679">
    <property type="entry name" value="DNA2/NAM7-like_C"/>
</dbReference>
<dbReference type="OrthoDB" id="9757917at2"/>
<dbReference type="PANTHER" id="PTHR43788">
    <property type="entry name" value="DNA2/NAM7 HELICASE FAMILY MEMBER"/>
    <property type="match status" value="1"/>
</dbReference>
<evidence type="ECO:0000313" key="8">
    <source>
        <dbReference type="EMBL" id="TEA01968.1"/>
    </source>
</evidence>
<dbReference type="Pfam" id="PF13087">
    <property type="entry name" value="AAA_12"/>
    <property type="match status" value="1"/>
</dbReference>
<dbReference type="InterPro" id="IPR012337">
    <property type="entry name" value="RNaseH-like_sf"/>
</dbReference>
<dbReference type="Gene3D" id="3.40.50.300">
    <property type="entry name" value="P-loop containing nucleotide triphosphate hydrolases"/>
    <property type="match status" value="2"/>
</dbReference>
<dbReference type="CDD" id="cd18808">
    <property type="entry name" value="SF1_C_Upf1"/>
    <property type="match status" value="1"/>
</dbReference>